<dbReference type="InterPro" id="IPR000831">
    <property type="entry name" value="Trp_repress"/>
</dbReference>
<dbReference type="GeneID" id="93001079"/>
<dbReference type="HOGENOM" id="CLU_147939_1_0_9"/>
<name>A0A0H2YS69_CLOP1</name>
<dbReference type="InterPro" id="IPR038116">
    <property type="entry name" value="TrpR-like_sf"/>
</dbReference>
<dbReference type="NCBIfam" id="TIGR02531">
    <property type="entry name" value="yecD_yerC"/>
    <property type="match status" value="1"/>
</dbReference>
<dbReference type="Pfam" id="PF01371">
    <property type="entry name" value="Trp_repressor"/>
    <property type="match status" value="1"/>
</dbReference>
<dbReference type="GO" id="GO:0003700">
    <property type="term" value="F:DNA-binding transcription factor activity"/>
    <property type="evidence" value="ECO:0007669"/>
    <property type="project" value="InterPro"/>
</dbReference>
<dbReference type="InterPro" id="IPR010921">
    <property type="entry name" value="Trp_repressor/repl_initiator"/>
</dbReference>
<evidence type="ECO:0000313" key="2">
    <source>
        <dbReference type="Proteomes" id="UP000001823"/>
    </source>
</evidence>
<sequence length="99" mass="11381">MNGVQSKLKGKDLDFLFEAILKLEDINECYNFFEDICTISELKALAQRLHVAKMLREKKTYTEIAEETKASTATISRVNRCLNYGADGYNNILNRLDEK</sequence>
<dbReference type="Gene3D" id="1.10.1270.10">
    <property type="entry name" value="TrpR-like"/>
    <property type="match status" value="1"/>
</dbReference>
<dbReference type="RefSeq" id="WP_003454163.1">
    <property type="nucleotide sequence ID" value="NC_008261.1"/>
</dbReference>
<dbReference type="SUPFAM" id="SSF48295">
    <property type="entry name" value="TrpR-like"/>
    <property type="match status" value="1"/>
</dbReference>
<dbReference type="eggNOG" id="COG4496">
    <property type="taxonomic scope" value="Bacteria"/>
</dbReference>
<dbReference type="STRING" id="195103.CPF_2643"/>
<accession>A0A0H2YS69</accession>
<dbReference type="KEGG" id="cpf:CPF_2643"/>
<keyword evidence="2" id="KW-1185">Reference proteome</keyword>
<proteinExistence type="predicted"/>
<dbReference type="PaxDb" id="195103-CPF_2643"/>
<evidence type="ECO:0000313" key="1">
    <source>
        <dbReference type="EMBL" id="ABG83515.1"/>
    </source>
</evidence>
<protein>
    <submittedName>
        <fullName evidence="1">TrpR homolog YerC/YecD</fullName>
    </submittedName>
</protein>
<dbReference type="PANTHER" id="PTHR40080:SF1">
    <property type="entry name" value="TRPR-LIKE PROTEIN YERC_YECD"/>
    <property type="match status" value="1"/>
</dbReference>
<dbReference type="InterPro" id="IPR013368">
    <property type="entry name" value="YecD_YerC"/>
</dbReference>
<dbReference type="GO" id="GO:0043565">
    <property type="term" value="F:sequence-specific DNA binding"/>
    <property type="evidence" value="ECO:0007669"/>
    <property type="project" value="InterPro"/>
</dbReference>
<dbReference type="EMBL" id="CP000246">
    <property type="protein sequence ID" value="ABG83515.1"/>
    <property type="molecule type" value="Genomic_DNA"/>
</dbReference>
<dbReference type="PIRSF" id="PIRSF012508">
    <property type="entry name" value="YerC"/>
    <property type="match status" value="1"/>
</dbReference>
<dbReference type="AlphaFoldDB" id="A0A0H2YS69"/>
<dbReference type="Proteomes" id="UP000001823">
    <property type="component" value="Chromosome"/>
</dbReference>
<organism evidence="1 2">
    <name type="scientific">Clostridium perfringens (strain ATCC 13124 / DSM 756 / JCM 1290 / NCIMB 6125 / NCTC 8237 / Type A)</name>
    <dbReference type="NCBI Taxonomy" id="195103"/>
    <lineage>
        <taxon>Bacteria</taxon>
        <taxon>Bacillati</taxon>
        <taxon>Bacillota</taxon>
        <taxon>Clostridia</taxon>
        <taxon>Eubacteriales</taxon>
        <taxon>Clostridiaceae</taxon>
        <taxon>Clostridium</taxon>
    </lineage>
</organism>
<dbReference type="PANTHER" id="PTHR40080">
    <property type="entry name" value="LMO1763 PROTEIN"/>
    <property type="match status" value="1"/>
</dbReference>
<gene>
    <name evidence="1" type="ordered locus">CPF_2643</name>
</gene>
<reference evidence="1 2" key="1">
    <citation type="journal article" date="2006" name="Genome Res.">
        <title>Skewed genomic variability in strains of the toxigenic bacterial pathogen, Clostridium perfringens.</title>
        <authorList>
            <person name="Myers G.S."/>
            <person name="Rasko D.A."/>
            <person name="Cheung J.K."/>
            <person name="Ravel J."/>
            <person name="Seshadri R."/>
            <person name="Deboy R.T."/>
            <person name="Ren Q."/>
            <person name="Varga J."/>
            <person name="Awad M.M."/>
            <person name="Brinkac L.M."/>
            <person name="Daugherty S.C."/>
            <person name="Haft D.H."/>
            <person name="Dodson R.J."/>
            <person name="Madupu R."/>
            <person name="Nelson W.C."/>
            <person name="Rosovitz M.J."/>
            <person name="Sullivan S.A."/>
            <person name="Khouri H."/>
            <person name="Dimitrov G.I."/>
            <person name="Watkins K.L."/>
            <person name="Mulligan S."/>
            <person name="Benton J."/>
            <person name="Radune D."/>
            <person name="Fisher D.J."/>
            <person name="Atkins H.S."/>
            <person name="Hiscox T."/>
            <person name="Jost B.H."/>
            <person name="Billington S.J."/>
            <person name="Songer J.G."/>
            <person name="McClane B.A."/>
            <person name="Titball R.W."/>
            <person name="Rood J.I."/>
            <person name="Melville S.B."/>
            <person name="Paulsen I.T."/>
        </authorList>
    </citation>
    <scope>NUCLEOTIDE SEQUENCE [LARGE SCALE GENOMIC DNA]</scope>
    <source>
        <strain evidence="2">ATCC 13124 / DSM 756 / JCM 1290 / NCIMB 6125 / NCTC 8237 / S 107 / Type A</strain>
    </source>
</reference>